<evidence type="ECO:0000313" key="1">
    <source>
        <dbReference type="EMBL" id="GAH85834.1"/>
    </source>
</evidence>
<dbReference type="EMBL" id="BARU01038547">
    <property type="protein sequence ID" value="GAH85834.1"/>
    <property type="molecule type" value="Genomic_DNA"/>
</dbReference>
<dbReference type="AlphaFoldDB" id="X1K6E1"/>
<comment type="caution">
    <text evidence="1">The sequence shown here is derived from an EMBL/GenBank/DDBJ whole genome shotgun (WGS) entry which is preliminary data.</text>
</comment>
<feature type="non-terminal residue" evidence="1">
    <location>
        <position position="1"/>
    </location>
</feature>
<proteinExistence type="predicted"/>
<protein>
    <submittedName>
        <fullName evidence="1">Uncharacterized protein</fullName>
    </submittedName>
</protein>
<reference evidence="1" key="1">
    <citation type="journal article" date="2014" name="Front. Microbiol.">
        <title>High frequency of phylogenetically diverse reductive dehalogenase-homologous genes in deep subseafloor sedimentary metagenomes.</title>
        <authorList>
            <person name="Kawai M."/>
            <person name="Futagami T."/>
            <person name="Toyoda A."/>
            <person name="Takaki Y."/>
            <person name="Nishi S."/>
            <person name="Hori S."/>
            <person name="Arai W."/>
            <person name="Tsubouchi T."/>
            <person name="Morono Y."/>
            <person name="Uchiyama I."/>
            <person name="Ito T."/>
            <person name="Fujiyama A."/>
            <person name="Inagaki F."/>
            <person name="Takami H."/>
        </authorList>
    </citation>
    <scope>NUCLEOTIDE SEQUENCE</scope>
    <source>
        <strain evidence="1">Expedition CK06-06</strain>
    </source>
</reference>
<accession>X1K6E1</accession>
<feature type="non-terminal residue" evidence="1">
    <location>
        <position position="244"/>
    </location>
</feature>
<organism evidence="1">
    <name type="scientific">marine sediment metagenome</name>
    <dbReference type="NCBI Taxonomy" id="412755"/>
    <lineage>
        <taxon>unclassified sequences</taxon>
        <taxon>metagenomes</taxon>
        <taxon>ecological metagenomes</taxon>
    </lineage>
</organism>
<name>X1K6E1_9ZZZZ</name>
<gene>
    <name evidence="1" type="ORF">S03H2_59893</name>
</gene>
<sequence length="244" mass="28060">GKSPLEIQTQEIYIENVAKFVELSEKIVEFQAKINQETDQEKIDLMTADMRAMQMDKSMRKQGIDDHDYREAFPEDKERILFELSKEIHQEDRTFVEIAENADQITADEVVMSEADLEGQIKTLEETIDKIGIQETIMDERAMVCKNKDLKVNLDSSAGKMNVHKARLNAKLESRREELGFKKEAEDLSDLERVQGREIPKHIVDEVTQTVDEMKVTGEVDEEIGVELASSVKMLEELRNVERG</sequence>